<dbReference type="PANTHER" id="PTHR45766:SF6">
    <property type="entry name" value="SWI_SNF-RELATED MATRIX-ASSOCIATED ACTIN-DEPENDENT REGULATOR OF CHROMATIN SUBFAMILY A-LIKE PROTEIN 1"/>
    <property type="match status" value="1"/>
</dbReference>
<dbReference type="SMART" id="SM00487">
    <property type="entry name" value="DEXDc"/>
    <property type="match status" value="1"/>
</dbReference>
<dbReference type="Gene3D" id="3.40.50.300">
    <property type="entry name" value="P-loop containing nucleotide triphosphate hydrolases"/>
    <property type="match status" value="1"/>
</dbReference>
<dbReference type="Pfam" id="PF00271">
    <property type="entry name" value="Helicase_C"/>
    <property type="match status" value="1"/>
</dbReference>
<dbReference type="Pfam" id="PF00176">
    <property type="entry name" value="SNF2-rel_dom"/>
    <property type="match status" value="1"/>
</dbReference>
<reference evidence="7" key="1">
    <citation type="journal article" date="2015" name="Nature">
        <title>Complex archaea that bridge the gap between prokaryotes and eukaryotes.</title>
        <authorList>
            <person name="Spang A."/>
            <person name="Saw J.H."/>
            <person name="Jorgensen S.L."/>
            <person name="Zaremba-Niedzwiedzka K."/>
            <person name="Martijn J."/>
            <person name="Lind A.E."/>
            <person name="van Eijk R."/>
            <person name="Schleper C."/>
            <person name="Guy L."/>
            <person name="Ettema T.J."/>
        </authorList>
    </citation>
    <scope>NUCLEOTIDE SEQUENCE</scope>
</reference>
<dbReference type="GO" id="GO:0004386">
    <property type="term" value="F:helicase activity"/>
    <property type="evidence" value="ECO:0007669"/>
    <property type="project" value="UniProtKB-KW"/>
</dbReference>
<dbReference type="PANTHER" id="PTHR45766">
    <property type="entry name" value="DNA ANNEALING HELICASE AND ENDONUCLEASE ZRANB3 FAMILY MEMBER"/>
    <property type="match status" value="1"/>
</dbReference>
<dbReference type="AlphaFoldDB" id="A0A0F9LB01"/>
<keyword evidence="1" id="KW-0547">Nucleotide-binding</keyword>
<dbReference type="SMART" id="SM00490">
    <property type="entry name" value="HELICc"/>
    <property type="match status" value="1"/>
</dbReference>
<protein>
    <submittedName>
        <fullName evidence="7">Uncharacterized protein</fullName>
    </submittedName>
</protein>
<keyword evidence="4" id="KW-0067">ATP-binding</keyword>
<evidence type="ECO:0000256" key="2">
    <source>
        <dbReference type="ARBA" id="ARBA00022801"/>
    </source>
</evidence>
<dbReference type="InterPro" id="IPR038718">
    <property type="entry name" value="SNF2-like_sf"/>
</dbReference>
<feature type="domain" description="Helicase C-terminal" evidence="6">
    <location>
        <begin position="517"/>
        <end position="686"/>
    </location>
</feature>
<feature type="domain" description="Helicase ATP-binding" evidence="5">
    <location>
        <begin position="141"/>
        <end position="321"/>
    </location>
</feature>
<organism evidence="7">
    <name type="scientific">marine sediment metagenome</name>
    <dbReference type="NCBI Taxonomy" id="412755"/>
    <lineage>
        <taxon>unclassified sequences</taxon>
        <taxon>metagenomes</taxon>
        <taxon>ecological metagenomes</taxon>
    </lineage>
</organism>
<dbReference type="EMBL" id="LAZR01006444">
    <property type="protein sequence ID" value="KKM92074.1"/>
    <property type="molecule type" value="Genomic_DNA"/>
</dbReference>
<dbReference type="SUPFAM" id="SSF52540">
    <property type="entry name" value="P-loop containing nucleoside triphosphate hydrolases"/>
    <property type="match status" value="2"/>
</dbReference>
<evidence type="ECO:0000256" key="4">
    <source>
        <dbReference type="ARBA" id="ARBA00022840"/>
    </source>
</evidence>
<dbReference type="CDD" id="cd18793">
    <property type="entry name" value="SF2_C_SNF"/>
    <property type="match status" value="1"/>
</dbReference>
<dbReference type="InterPro" id="IPR027417">
    <property type="entry name" value="P-loop_NTPase"/>
</dbReference>
<dbReference type="InterPro" id="IPR014001">
    <property type="entry name" value="Helicase_ATP-bd"/>
</dbReference>
<evidence type="ECO:0000256" key="3">
    <source>
        <dbReference type="ARBA" id="ARBA00022806"/>
    </source>
</evidence>
<feature type="non-terminal residue" evidence="7">
    <location>
        <position position="980"/>
    </location>
</feature>
<evidence type="ECO:0000259" key="6">
    <source>
        <dbReference type="PROSITE" id="PS51194"/>
    </source>
</evidence>
<gene>
    <name evidence="7" type="ORF">LCGC14_1222070</name>
</gene>
<evidence type="ECO:0000256" key="1">
    <source>
        <dbReference type="ARBA" id="ARBA00022741"/>
    </source>
</evidence>
<keyword evidence="2" id="KW-0378">Hydrolase</keyword>
<dbReference type="PROSITE" id="PS51192">
    <property type="entry name" value="HELICASE_ATP_BIND_1"/>
    <property type="match status" value="1"/>
</dbReference>
<dbReference type="InterPro" id="IPR057342">
    <property type="entry name" value="DEXDc_RapA"/>
</dbReference>
<dbReference type="InterPro" id="IPR001650">
    <property type="entry name" value="Helicase_C-like"/>
</dbReference>
<dbReference type="CDD" id="cd18011">
    <property type="entry name" value="DEXDc_RapA"/>
    <property type="match status" value="1"/>
</dbReference>
<evidence type="ECO:0000259" key="5">
    <source>
        <dbReference type="PROSITE" id="PS51192"/>
    </source>
</evidence>
<dbReference type="GO" id="GO:0005524">
    <property type="term" value="F:ATP binding"/>
    <property type="evidence" value="ECO:0007669"/>
    <property type="project" value="UniProtKB-KW"/>
</dbReference>
<keyword evidence="3" id="KW-0347">Helicase</keyword>
<proteinExistence type="predicted"/>
<evidence type="ECO:0000313" key="7">
    <source>
        <dbReference type="EMBL" id="KKM92074.1"/>
    </source>
</evidence>
<accession>A0A0F9LB01</accession>
<sequence>MTINSFLSKNENVSGFKIGQIVDARSRLWRIERIVSKKSEFDENSEINLLEVSSIDGVPNRCNLLLSTVKDVDGKKEVKKLEQIKVAEIPKPDVGKLGNPDFQKVLIQAMRFDLIFGTSSFISLANSRVIPVSYQMVPVLMALAQEKVRLLIADDVGLGKTIEAGLIIQELLGRRKINRVLFIVPASLREQWKLIMQRFFSLDVRIISSQTLRRLQKELLVGGDPWGYFNFLIVSQDYLSRQEILERASQFNFDMVVIDEAHNVAKPRYMMQPKGKKKIKRLYTMAERVAKKYPHILLLTATPHNGYHESFASLIQLLNPALVDEKNSYRIDKALATRFICQRKKEDVKNWMGESEMRVLFPKVHRKEVFIEPTPAFKEIISKIDEYAGIIFEFAKGDKKGVRYIKYWAILHMYRRFISCPYSLIKTIQNKLKDDTSTEKELQDVNKFSDEEIQGQLERTRQNVTDISNDDSYEEHEIDRNNDTELGRKKLAPKIVKKLRELEKATKELLGYSNDVKLNYFYNNVLQDLIEEGNKIIIFTRYIDTADYLANELKRLANEKSLLKGFEIVEIVGTDAIHVRTEKYEEFLSLNKGILVSTDCMSEGIDLQYSSNMVVNYELTWNPNRLEQRNGRVDRFGQPKTDVYIRTLIVKESLEIAILDLLYKKIQSIGTDVGYEPKYFGNLDLIGDVVDDYFKNENTIRFGKRGKEQEFVSIDFYLGREGSESEIKQLLKSHINPNFESILSEDSFYGQTTVDFRDVQERMKEMQESIGDITILLGFLQKALPFFNSSIEVVNAKGYPLEKVYRITLSETIRELVIGSEKKEEEYYITIDPIFGAKNPEIETLSLKSSVLNGVINLVKEQGFISENKDFYGRTAAASSELVSQVSAIIYYKIRYLVKTRETSMMEELFPIGIKIFDELIDNEGNPLIEQKTTETLWNKFISGQTSNYPGLDKTVQNDMNDLFIRPDYEKIIEKSVKER</sequence>
<dbReference type="Gene3D" id="3.40.50.10810">
    <property type="entry name" value="Tandem AAA-ATPase domain"/>
    <property type="match status" value="1"/>
</dbReference>
<dbReference type="InterPro" id="IPR049730">
    <property type="entry name" value="SNF2/RAD54-like_C"/>
</dbReference>
<dbReference type="GO" id="GO:0016787">
    <property type="term" value="F:hydrolase activity"/>
    <property type="evidence" value="ECO:0007669"/>
    <property type="project" value="UniProtKB-KW"/>
</dbReference>
<name>A0A0F9LB01_9ZZZZ</name>
<dbReference type="InterPro" id="IPR000330">
    <property type="entry name" value="SNF2_N"/>
</dbReference>
<comment type="caution">
    <text evidence="7">The sequence shown here is derived from an EMBL/GenBank/DDBJ whole genome shotgun (WGS) entry which is preliminary data.</text>
</comment>
<dbReference type="PROSITE" id="PS51194">
    <property type="entry name" value="HELICASE_CTER"/>
    <property type="match status" value="1"/>
</dbReference>